<evidence type="ECO:0000313" key="2">
    <source>
        <dbReference type="Proteomes" id="UP000694857"/>
    </source>
</evidence>
<evidence type="ECO:0000313" key="3">
    <source>
        <dbReference type="RefSeq" id="XP_036699000.1"/>
    </source>
</evidence>
<feature type="compositionally biased region" description="Pro residues" evidence="1">
    <location>
        <begin position="149"/>
        <end position="158"/>
    </location>
</feature>
<name>A0A8B8WSJ7_BALMU</name>
<organism evidence="2 3">
    <name type="scientific">Balaenoptera musculus</name>
    <name type="common">Blue whale</name>
    <dbReference type="NCBI Taxonomy" id="9771"/>
    <lineage>
        <taxon>Eukaryota</taxon>
        <taxon>Metazoa</taxon>
        <taxon>Chordata</taxon>
        <taxon>Craniata</taxon>
        <taxon>Vertebrata</taxon>
        <taxon>Euteleostomi</taxon>
        <taxon>Mammalia</taxon>
        <taxon>Eutheria</taxon>
        <taxon>Laurasiatheria</taxon>
        <taxon>Artiodactyla</taxon>
        <taxon>Whippomorpha</taxon>
        <taxon>Cetacea</taxon>
        <taxon>Mysticeti</taxon>
        <taxon>Balaenopteridae</taxon>
        <taxon>Balaenoptera</taxon>
    </lineage>
</organism>
<reference evidence="3" key="1">
    <citation type="submission" date="2025-08" db="UniProtKB">
        <authorList>
            <consortium name="RefSeq"/>
        </authorList>
    </citation>
    <scope>IDENTIFICATION</scope>
    <source>
        <tissue evidence="3">Epidermis and Blubber</tissue>
    </source>
</reference>
<protein>
    <submittedName>
        <fullName evidence="3">Basic proline-rich protein-like</fullName>
    </submittedName>
</protein>
<dbReference type="Proteomes" id="UP000694857">
    <property type="component" value="Chromosome 2"/>
</dbReference>
<feature type="compositionally biased region" description="Pro residues" evidence="1">
    <location>
        <begin position="73"/>
        <end position="88"/>
    </location>
</feature>
<proteinExistence type="predicted"/>
<sequence length="175" mass="18669">MARARRRQEGGDGGRGPCASAHPSVRRPPRPPPEARPPARPGRGAAAAPPPASGRERADVRPRAPGPALGAARPPPGPDPAPRQPPEGFPRRPEPGSRPATQTPRKPRQQSKTHPTYDDFLQWVKTGRPTLEQSSPSVPTLWGLTSALRPPPPSPLPPSICVADSPLRPTQEKSY</sequence>
<accession>A0A8B8WSJ7</accession>
<keyword evidence="2" id="KW-1185">Reference proteome</keyword>
<gene>
    <name evidence="3" type="primary">LOC118890354</name>
</gene>
<dbReference type="AlphaFoldDB" id="A0A8B8WSJ7"/>
<feature type="compositionally biased region" description="Pro residues" evidence="1">
    <location>
        <begin position="30"/>
        <end position="40"/>
    </location>
</feature>
<feature type="region of interest" description="Disordered" evidence="1">
    <location>
        <begin position="1"/>
        <end position="175"/>
    </location>
</feature>
<dbReference type="GeneID" id="118890354"/>
<evidence type="ECO:0000256" key="1">
    <source>
        <dbReference type="SAM" id="MobiDB-lite"/>
    </source>
</evidence>
<dbReference type="RefSeq" id="XP_036699000.1">
    <property type="nucleotide sequence ID" value="XM_036843105.1"/>
</dbReference>
<dbReference type="KEGG" id="bmus:118890354"/>